<comment type="caution">
    <text evidence="1">The sequence shown here is derived from an EMBL/GenBank/DDBJ whole genome shotgun (WGS) entry which is preliminary data.</text>
</comment>
<gene>
    <name evidence="1" type="ORF">I4F81_001488</name>
</gene>
<evidence type="ECO:0000313" key="2">
    <source>
        <dbReference type="Proteomes" id="UP000798662"/>
    </source>
</evidence>
<name>A0ACC3BM98_PYRYE</name>
<reference evidence="1" key="1">
    <citation type="submission" date="2019-11" db="EMBL/GenBank/DDBJ databases">
        <title>Nori genome reveals adaptations in red seaweeds to the harsh intertidal environment.</title>
        <authorList>
            <person name="Wang D."/>
            <person name="Mao Y."/>
        </authorList>
    </citation>
    <scope>NUCLEOTIDE SEQUENCE</scope>
    <source>
        <tissue evidence="1">Gametophyte</tissue>
    </source>
</reference>
<proteinExistence type="predicted"/>
<dbReference type="Proteomes" id="UP000798662">
    <property type="component" value="Chromosome 1"/>
</dbReference>
<keyword evidence="2" id="KW-1185">Reference proteome</keyword>
<evidence type="ECO:0000313" key="1">
    <source>
        <dbReference type="EMBL" id="KAK1858890.1"/>
    </source>
</evidence>
<dbReference type="EMBL" id="CM020618">
    <property type="protein sequence ID" value="KAK1858890.1"/>
    <property type="molecule type" value="Genomic_DNA"/>
</dbReference>
<sequence length="1172" mass="122638">MGEVPRPAGIYSLNVPSAVCAAIVGPFRLAAFPLSFFPSMEAPEGVARVRALASLRQVEDTAELLIRVAETCGDRDGAAGSGGTNGAAGDDVGGQDAEAAVTPGAAAAAPPPVALGVDVPDRLAEVMDSLSALASREDAERLLEAGVSLWNSVLVLDRQQGVDAATESALLAIRRIGVDLMRTALSLLGGVSARFSIDEVSLLRFYTAVAKRFASSPQGKAVVAQECFQVAFDLAAAARKVSPSDPASGYAPTAEGALGRALFELELAAAEFGWEGADENDMDAVKAHVLAAATHLNAVPDRVCYFASVLYNLGLHAYHQGRSADAVAWLRRSIRTRAAMGADRLDKRKQAKTARLTAVCLIASEDYDGAVECLRLAEGLAHDCAGAYLLLKVAIVTGQQDVTGLLLATLEDESVPLDIAAASLQLLTTAGRLTEAVDGYELLYKRRGLAQAHDTSAAREVTQRFFQTLVAAGSAHRAVEVLEDALVGVRNAALTDAVKSKESDRWLSLALDAGSSFAERQYFQLAAWVLHKALELKTSSMSFPREKASVVHRLVASCCLCAYDGSNVTRPLDATAAPPVAGASSSNAPGGVEVVGTGPTALRSIGGTTAAPAPLLLHSIWSGTSLLSTAVEHAEAAKALDSKDFGAHMLLFRAHVLLGDTGAAAAEVEGVHDLPGFSADALVAAACDTNKVAGASGRAAVVSALLAVLSGVAAEGETPAADLLDRDMSSADAVATRKRLRRSRPQTAGFYGLVLKASVGMVLESIQHDASAPYCVDSNKTLFQVLEAGLGCVRQLGVAETFGDDRESSLGFLGDVAWNCGRAAGYAKQHDHELKFFTLCDMLYDLRKPTLASLQTRKIALVLCATCLLDHVNVSNGATRGSLQQDQESAALGAMRVERINQALSAIQSAVGVIIRIQALAAADAKGIGKGQDAQQGAVTDSGMLLLCLLEVRCYARLQDASGLAGAVERAAQLPNCTATLLEQVGWVCREAKTQAGDANTPFSEAAVSACIMALKRALQLRLAKLPSRTGSSGDGPAGAASALSSREKRAKHGAIAGLLRQLMLLAASRVPECAWEYVQHALNLMLGDDVDFRYDLTECRWVVARTWETAQQLGRAGQHTEAARWAASAASMCETAPGRSAGLAAFAEPIREYLQTLPVSAQVAQEVSEML</sequence>
<protein>
    <submittedName>
        <fullName evidence="1">Uncharacterized protein</fullName>
    </submittedName>
</protein>
<accession>A0ACC3BM98</accession>
<organism evidence="1 2">
    <name type="scientific">Pyropia yezoensis</name>
    <name type="common">Susabi-nori</name>
    <name type="synonym">Porphyra yezoensis</name>
    <dbReference type="NCBI Taxonomy" id="2788"/>
    <lineage>
        <taxon>Eukaryota</taxon>
        <taxon>Rhodophyta</taxon>
        <taxon>Bangiophyceae</taxon>
        <taxon>Bangiales</taxon>
        <taxon>Bangiaceae</taxon>
        <taxon>Pyropia</taxon>
    </lineage>
</organism>